<feature type="non-terminal residue" evidence="2">
    <location>
        <position position="1"/>
    </location>
</feature>
<evidence type="ECO:0000313" key="2">
    <source>
        <dbReference type="EMBL" id="RZC34148.1"/>
    </source>
</evidence>
<dbReference type="EMBL" id="QDEB01082668">
    <property type="protein sequence ID" value="RZC34148.1"/>
    <property type="molecule type" value="Genomic_DNA"/>
</dbReference>
<accession>A0A482VP15</accession>
<dbReference type="Proteomes" id="UP000292052">
    <property type="component" value="Unassembled WGS sequence"/>
</dbReference>
<organism evidence="2 3">
    <name type="scientific">Asbolus verrucosus</name>
    <name type="common">Desert ironclad beetle</name>
    <dbReference type="NCBI Taxonomy" id="1661398"/>
    <lineage>
        <taxon>Eukaryota</taxon>
        <taxon>Metazoa</taxon>
        <taxon>Ecdysozoa</taxon>
        <taxon>Arthropoda</taxon>
        <taxon>Hexapoda</taxon>
        <taxon>Insecta</taxon>
        <taxon>Pterygota</taxon>
        <taxon>Neoptera</taxon>
        <taxon>Endopterygota</taxon>
        <taxon>Coleoptera</taxon>
        <taxon>Polyphaga</taxon>
        <taxon>Cucujiformia</taxon>
        <taxon>Tenebrionidae</taxon>
        <taxon>Pimeliinae</taxon>
        <taxon>Asbolus</taxon>
    </lineage>
</organism>
<reference evidence="2 3" key="1">
    <citation type="submission" date="2017-03" db="EMBL/GenBank/DDBJ databases">
        <title>Genome of the blue death feigning beetle - Asbolus verrucosus.</title>
        <authorList>
            <person name="Rider S.D."/>
        </authorList>
    </citation>
    <scope>NUCLEOTIDE SEQUENCE [LARGE SCALE GENOMIC DNA]</scope>
    <source>
        <strain evidence="2">Butters</strain>
        <tissue evidence="2">Head and leg muscle</tissue>
    </source>
</reference>
<evidence type="ECO:0000256" key="1">
    <source>
        <dbReference type="SAM" id="MobiDB-lite"/>
    </source>
</evidence>
<dbReference type="AlphaFoldDB" id="A0A482VP15"/>
<gene>
    <name evidence="2" type="ORF">BDFB_012708</name>
</gene>
<comment type="caution">
    <text evidence="2">The sequence shown here is derived from an EMBL/GenBank/DDBJ whole genome shotgun (WGS) entry which is preliminary data.</text>
</comment>
<keyword evidence="3" id="KW-1185">Reference proteome</keyword>
<name>A0A482VP15_ASBVE</name>
<feature type="region of interest" description="Disordered" evidence="1">
    <location>
        <begin position="1"/>
        <end position="39"/>
    </location>
</feature>
<feature type="compositionally biased region" description="Polar residues" evidence="1">
    <location>
        <begin position="17"/>
        <end position="29"/>
    </location>
</feature>
<feature type="region of interest" description="Disordered" evidence="1">
    <location>
        <begin position="55"/>
        <end position="128"/>
    </location>
</feature>
<dbReference type="OrthoDB" id="10490670at2759"/>
<proteinExistence type="predicted"/>
<sequence>GSAIRSKQAIERVPQSEPENSLAPQSAATSACEPHVRRNQGGVRLLTGLVSRAAAAAGGPQDGRAPCGGGLGQVPPGQRPGAADRCVTFLRQPVGSAGRSMGPARSSGRTGRRPGRSHVERDRRDTVTNRRCDVSRSTLTANLHAAQGGIQRLLVALGEGRGPGTSAHCKYSWIATVPQTYHISC</sequence>
<protein>
    <submittedName>
        <fullName evidence="2">Uncharacterized protein</fullName>
    </submittedName>
</protein>
<evidence type="ECO:0000313" key="3">
    <source>
        <dbReference type="Proteomes" id="UP000292052"/>
    </source>
</evidence>
<feature type="compositionally biased region" description="Basic and acidic residues" evidence="1">
    <location>
        <begin position="117"/>
        <end position="128"/>
    </location>
</feature>